<comment type="caution">
    <text evidence="1">The sequence shown here is derived from an EMBL/GenBank/DDBJ whole genome shotgun (WGS) entry which is preliminary data.</text>
</comment>
<protein>
    <recommendedName>
        <fullName evidence="3">LAGLIDADG homing endonuclease</fullName>
    </recommendedName>
</protein>
<keyword evidence="2" id="KW-1185">Reference proteome</keyword>
<organism evidence="1 2">
    <name type="scientific">Caerostris extrusa</name>
    <name type="common">Bark spider</name>
    <name type="synonym">Caerostris bankana</name>
    <dbReference type="NCBI Taxonomy" id="172846"/>
    <lineage>
        <taxon>Eukaryota</taxon>
        <taxon>Metazoa</taxon>
        <taxon>Ecdysozoa</taxon>
        <taxon>Arthropoda</taxon>
        <taxon>Chelicerata</taxon>
        <taxon>Arachnida</taxon>
        <taxon>Araneae</taxon>
        <taxon>Araneomorphae</taxon>
        <taxon>Entelegynae</taxon>
        <taxon>Araneoidea</taxon>
        <taxon>Araneidae</taxon>
        <taxon>Caerostris</taxon>
    </lineage>
</organism>
<sequence>MDRKASRATGPNSGCHMDKIDETKILPPLSVPRKYFKFPKTIPQVREYLSSISAADVYWNSIDGKPRNISGEQYLIFGICSLRNPSKSGKSKTITSLQPPSWIQNATSDISRSGFRFPFLFLIPIDVFDCF</sequence>
<evidence type="ECO:0000313" key="2">
    <source>
        <dbReference type="Proteomes" id="UP001054945"/>
    </source>
</evidence>
<accession>A0AAV4UVW3</accession>
<evidence type="ECO:0000313" key="1">
    <source>
        <dbReference type="EMBL" id="GIY61844.1"/>
    </source>
</evidence>
<reference evidence="1 2" key="1">
    <citation type="submission" date="2021-06" db="EMBL/GenBank/DDBJ databases">
        <title>Caerostris extrusa draft genome.</title>
        <authorList>
            <person name="Kono N."/>
            <person name="Arakawa K."/>
        </authorList>
    </citation>
    <scope>NUCLEOTIDE SEQUENCE [LARGE SCALE GENOMIC DNA]</scope>
</reference>
<proteinExistence type="predicted"/>
<evidence type="ECO:0008006" key="3">
    <source>
        <dbReference type="Google" id="ProtNLM"/>
    </source>
</evidence>
<gene>
    <name evidence="1" type="ORF">CEXT_401001</name>
</gene>
<dbReference type="EMBL" id="BPLR01013532">
    <property type="protein sequence ID" value="GIY61844.1"/>
    <property type="molecule type" value="Genomic_DNA"/>
</dbReference>
<dbReference type="Proteomes" id="UP001054945">
    <property type="component" value="Unassembled WGS sequence"/>
</dbReference>
<name>A0AAV4UVW3_CAEEX</name>
<dbReference type="AlphaFoldDB" id="A0AAV4UVW3"/>